<feature type="domain" description="BTB" evidence="6">
    <location>
        <begin position="253"/>
        <end position="317"/>
    </location>
</feature>
<feature type="domain" description="C2H2-type" evidence="7">
    <location>
        <begin position="845"/>
        <end position="871"/>
    </location>
</feature>
<dbReference type="InterPro" id="IPR013087">
    <property type="entry name" value="Znf_C2H2_type"/>
</dbReference>
<dbReference type="SMART" id="SM00355">
    <property type="entry name" value="ZnF_C2H2"/>
    <property type="match status" value="8"/>
</dbReference>
<dbReference type="PANTHER" id="PTHR16515">
    <property type="entry name" value="PR DOMAIN ZINC FINGER PROTEIN"/>
    <property type="match status" value="1"/>
</dbReference>
<proteinExistence type="predicted"/>
<dbReference type="Gene3D" id="3.30.710.10">
    <property type="entry name" value="Potassium Channel Kv1.1, Chain A"/>
    <property type="match status" value="1"/>
</dbReference>
<feature type="compositionally biased region" description="Basic and acidic residues" evidence="5">
    <location>
        <begin position="59"/>
        <end position="80"/>
    </location>
</feature>
<organism evidence="8 9">
    <name type="scientific">Artemia franciscana</name>
    <name type="common">Brine shrimp</name>
    <name type="synonym">Artemia sanfranciscana</name>
    <dbReference type="NCBI Taxonomy" id="6661"/>
    <lineage>
        <taxon>Eukaryota</taxon>
        <taxon>Metazoa</taxon>
        <taxon>Ecdysozoa</taxon>
        <taxon>Arthropoda</taxon>
        <taxon>Crustacea</taxon>
        <taxon>Branchiopoda</taxon>
        <taxon>Anostraca</taxon>
        <taxon>Artemiidae</taxon>
        <taxon>Artemia</taxon>
    </lineage>
</organism>
<dbReference type="InterPro" id="IPR011333">
    <property type="entry name" value="SKP1/BTB/POZ_sf"/>
</dbReference>
<keyword evidence="2 4" id="KW-0863">Zinc-finger</keyword>
<feature type="region of interest" description="Disordered" evidence="5">
    <location>
        <begin position="1"/>
        <end position="87"/>
    </location>
</feature>
<dbReference type="GO" id="GO:0008270">
    <property type="term" value="F:zinc ion binding"/>
    <property type="evidence" value="ECO:0007669"/>
    <property type="project" value="UniProtKB-KW"/>
</dbReference>
<evidence type="ECO:0000259" key="7">
    <source>
        <dbReference type="PROSITE" id="PS50157"/>
    </source>
</evidence>
<keyword evidence="1" id="KW-0479">Metal-binding</keyword>
<sequence>MDQDSVRSTQQLLPESVSEGFPLMEGDTEEIPRSEPFRPPAAFEEPEERLEKLLGGFENKSDRHNGNNSRNSKEFQKRELINPGPVSAIDKRNAIANSLYEEEEEMEAQRQSPVKKTFGKSVRISLPLPSPKKYPPTAPKISSQNNQPRKPALQAIINDLRKEIEKENDTSKIDVLPGPTTGRPTVYPVKRKVPGETEKVSPVSQPPALKRSRPYTTTYPTKSGQKPEFLQMRQHKQLISEVMREMSQSGMHTDTTMIAGGQKINVHRLVLAACSPFLKAVLAEQQGDATIIIPDTPYEDLAMLIDYIYCGESVVPEDRLNVILHLMSLLGFTPPVYTIRKSKAPVRSFARPTPRPVSAVQEGRIGGRGQSTTPLAPSGLKPVGQARPLQKGPGMKAHFEDPLTTAVRQIEDFNFVPDRKVGGCWLRQITNQEAVQPRKRAVGRKIDVKSEKPQKLVIKLKEPFDRNKPRKVVIQRLDEEGGKTDDVNAALALTSLGGQQQQDQVMGELDAYQETSYQEGTYPESMLNSLLNTDHQGGGMSMPSLDPDPLPEEKMHKAEEYQQQEGAYMLEDGTIIPGGSIEGLPITTEGADGTTYILVMDENQENLDLNQVIQGLSGNGEGNQAVLRIEEDGTVSYAPTEDQADGGNIYGSADDTGLAYTGMPEEGFDGQTFEGQEYQEGYDLEGEKNDRKFVPLPSVDKCSQEEGLNQKSEDDEELCINVETDRVSNKRFSCKVCSATYRGMDSLLMHIARVHTGIPAFVCETCDQRFHTRPRLKRHKVDVHKEGDAFMCHCGARFFRSDNLKDHMRRHDNLRPYLCDMCGRSYANKNDLLAHERNHRGEKPYICTLCSKAFNVARSLSLHLKRFHTCEFCGSNFASAEARAFHYFLHKTSFSCLLCSVNCGDYNSWSNHIIVHSQYLCKKCGTVFNSDKECIDHSHGLENCI</sequence>
<evidence type="ECO:0000313" key="8">
    <source>
        <dbReference type="EMBL" id="KAK2703377.1"/>
    </source>
</evidence>
<dbReference type="PANTHER" id="PTHR16515:SF35">
    <property type="entry name" value="FEZ FAMILY ZINC FINGER PROTEIN 2"/>
    <property type="match status" value="1"/>
</dbReference>
<dbReference type="PROSITE" id="PS50097">
    <property type="entry name" value="BTB"/>
    <property type="match status" value="1"/>
</dbReference>
<dbReference type="FunFam" id="3.30.160.60:FF:000446">
    <property type="entry name" value="Zinc finger protein"/>
    <property type="match status" value="1"/>
</dbReference>
<feature type="compositionally biased region" description="Polar residues" evidence="5">
    <location>
        <begin position="1"/>
        <end position="13"/>
    </location>
</feature>
<reference evidence="8" key="1">
    <citation type="submission" date="2023-07" db="EMBL/GenBank/DDBJ databases">
        <title>Chromosome-level genome assembly of Artemia franciscana.</title>
        <authorList>
            <person name="Jo E."/>
        </authorList>
    </citation>
    <scope>NUCLEOTIDE SEQUENCE</scope>
    <source>
        <tissue evidence="8">Whole body</tissue>
    </source>
</reference>
<evidence type="ECO:0000256" key="3">
    <source>
        <dbReference type="ARBA" id="ARBA00022833"/>
    </source>
</evidence>
<keyword evidence="9" id="KW-1185">Reference proteome</keyword>
<dbReference type="SMART" id="SM00225">
    <property type="entry name" value="BTB"/>
    <property type="match status" value="1"/>
</dbReference>
<feature type="region of interest" description="Disordered" evidence="5">
    <location>
        <begin position="101"/>
        <end position="151"/>
    </location>
</feature>
<name>A0AA88KU94_ARTSF</name>
<dbReference type="InterPro" id="IPR000210">
    <property type="entry name" value="BTB/POZ_dom"/>
</dbReference>
<dbReference type="PROSITE" id="PS00028">
    <property type="entry name" value="ZINC_FINGER_C2H2_1"/>
    <property type="match status" value="4"/>
</dbReference>
<dbReference type="GO" id="GO:0006355">
    <property type="term" value="P:regulation of DNA-templated transcription"/>
    <property type="evidence" value="ECO:0007669"/>
    <property type="project" value="UniProtKB-ARBA"/>
</dbReference>
<evidence type="ECO:0000256" key="5">
    <source>
        <dbReference type="SAM" id="MobiDB-lite"/>
    </source>
</evidence>
<evidence type="ECO:0000256" key="4">
    <source>
        <dbReference type="PROSITE-ProRule" id="PRU00042"/>
    </source>
</evidence>
<dbReference type="Pfam" id="PF00096">
    <property type="entry name" value="zf-C2H2"/>
    <property type="match status" value="1"/>
</dbReference>
<dbReference type="FunFam" id="3.30.160.60:FF:002343">
    <property type="entry name" value="Zinc finger protein 33A"/>
    <property type="match status" value="1"/>
</dbReference>
<protein>
    <submittedName>
        <fullName evidence="8">Uncharacterized protein</fullName>
    </submittedName>
</protein>
<accession>A0AA88KU94</accession>
<dbReference type="PROSITE" id="PS50157">
    <property type="entry name" value="ZINC_FINGER_C2H2_2"/>
    <property type="match status" value="5"/>
</dbReference>
<dbReference type="CDD" id="cd18315">
    <property type="entry name" value="BTB_POZ_BAB-like"/>
    <property type="match status" value="1"/>
</dbReference>
<dbReference type="Pfam" id="PF00651">
    <property type="entry name" value="BTB"/>
    <property type="match status" value="1"/>
</dbReference>
<feature type="compositionally biased region" description="Polar residues" evidence="5">
    <location>
        <begin position="214"/>
        <end position="224"/>
    </location>
</feature>
<feature type="compositionally biased region" description="Pro residues" evidence="5">
    <location>
        <begin position="128"/>
        <end position="138"/>
    </location>
</feature>
<dbReference type="GO" id="GO:0005634">
    <property type="term" value="C:nucleus"/>
    <property type="evidence" value="ECO:0007669"/>
    <property type="project" value="UniProtKB-SubCell"/>
</dbReference>
<dbReference type="InterPro" id="IPR036236">
    <property type="entry name" value="Znf_C2H2_sf"/>
</dbReference>
<evidence type="ECO:0000256" key="1">
    <source>
        <dbReference type="ARBA" id="ARBA00022723"/>
    </source>
</evidence>
<feature type="region of interest" description="Disordered" evidence="5">
    <location>
        <begin position="348"/>
        <end position="390"/>
    </location>
</feature>
<keyword evidence="3" id="KW-0862">Zinc</keyword>
<dbReference type="SUPFAM" id="SSF57667">
    <property type="entry name" value="beta-beta-alpha zinc fingers"/>
    <property type="match status" value="3"/>
</dbReference>
<feature type="domain" description="C2H2-type" evidence="7">
    <location>
        <begin position="761"/>
        <end position="789"/>
    </location>
</feature>
<dbReference type="EMBL" id="JAVRJZ010000104">
    <property type="protein sequence ID" value="KAK2703377.1"/>
    <property type="molecule type" value="Genomic_DNA"/>
</dbReference>
<evidence type="ECO:0000313" key="9">
    <source>
        <dbReference type="Proteomes" id="UP001187531"/>
    </source>
</evidence>
<dbReference type="AlphaFoldDB" id="A0AA88KU94"/>
<dbReference type="InterPro" id="IPR050331">
    <property type="entry name" value="Zinc_finger"/>
</dbReference>
<dbReference type="Gene3D" id="3.30.160.60">
    <property type="entry name" value="Classic Zinc Finger"/>
    <property type="match status" value="3"/>
</dbReference>
<evidence type="ECO:0000259" key="6">
    <source>
        <dbReference type="PROSITE" id="PS50097"/>
    </source>
</evidence>
<gene>
    <name evidence="8" type="ORF">QYM36_018164</name>
</gene>
<comment type="caution">
    <text evidence="8">The sequence shown here is derived from an EMBL/GenBank/DDBJ whole genome shotgun (WGS) entry which is preliminary data.</text>
</comment>
<feature type="domain" description="C2H2-type" evidence="7">
    <location>
        <begin position="732"/>
        <end position="760"/>
    </location>
</feature>
<dbReference type="Proteomes" id="UP001187531">
    <property type="component" value="Unassembled WGS sequence"/>
</dbReference>
<evidence type="ECO:0000256" key="2">
    <source>
        <dbReference type="ARBA" id="ARBA00022771"/>
    </source>
</evidence>
<dbReference type="SUPFAM" id="SSF54695">
    <property type="entry name" value="POZ domain"/>
    <property type="match status" value="1"/>
</dbReference>
<feature type="region of interest" description="Disordered" evidence="5">
    <location>
        <begin position="195"/>
        <end position="224"/>
    </location>
</feature>
<feature type="domain" description="C2H2-type" evidence="7">
    <location>
        <begin position="790"/>
        <end position="816"/>
    </location>
</feature>
<feature type="domain" description="C2H2-type" evidence="7">
    <location>
        <begin position="817"/>
        <end position="844"/>
    </location>
</feature>